<dbReference type="Pfam" id="PF13279">
    <property type="entry name" value="4HBT_2"/>
    <property type="match status" value="1"/>
</dbReference>
<gene>
    <name evidence="3" type="ORF">DFH07DRAFT_925202</name>
</gene>
<evidence type="ECO:0000313" key="4">
    <source>
        <dbReference type="Proteomes" id="UP001215280"/>
    </source>
</evidence>
<comment type="caution">
    <text evidence="3">The sequence shown here is derived from an EMBL/GenBank/DDBJ whole genome shotgun (WGS) entry which is preliminary data.</text>
</comment>
<sequence>MASALAPRRSSAFPTTQFVQLAQKVLRVSPTVGKYLVLLLFLLNAGSWPLVWHLRVFHSLTEARCALACLRLKNIFSGRKRTKAALEAWYESRMPLGAHPFRSRWDYTRRVWLDDGDFNMHMSNSSYAKALDSARLRLAIATFPTLFRSGGWCALAATHFHFIREIPIFARYEIRVSIGAWDGKWIWVVARFVRPPSKSKKSKFTPETGHSAPETSTLIPTLKTPATPLTNGAGTPANGNANGSPNENESPEAIAGALLARAAAQDEEDGALLYTIVVSQLCFKHGRISVPPAVVLAANGFHASADNAHTTRVNPRTGDTAAPPHWPAVRALTADLRALAAFYRGGWREVPPESRWWEHAFAPCEAERRERLVPFVGAASAHSSTTANANGGSSGLSGGLEGVRRLG</sequence>
<dbReference type="InterPro" id="IPR029069">
    <property type="entry name" value="HotDog_dom_sf"/>
</dbReference>
<comment type="similarity">
    <text evidence="1">Belongs to the lcsJ thioesterase family.</text>
</comment>
<feature type="region of interest" description="Disordered" evidence="2">
    <location>
        <begin position="197"/>
        <end position="250"/>
    </location>
</feature>
<dbReference type="Proteomes" id="UP001215280">
    <property type="component" value="Unassembled WGS sequence"/>
</dbReference>
<feature type="compositionally biased region" description="Gly residues" evidence="2">
    <location>
        <begin position="392"/>
        <end position="401"/>
    </location>
</feature>
<protein>
    <recommendedName>
        <fullName evidence="5">Thioesterase/thiol ester dehydrase-isomerase</fullName>
    </recommendedName>
</protein>
<dbReference type="Gene3D" id="3.10.129.10">
    <property type="entry name" value="Hotdog Thioesterase"/>
    <property type="match status" value="1"/>
</dbReference>
<organism evidence="3 4">
    <name type="scientific">Mycena maculata</name>
    <dbReference type="NCBI Taxonomy" id="230809"/>
    <lineage>
        <taxon>Eukaryota</taxon>
        <taxon>Fungi</taxon>
        <taxon>Dikarya</taxon>
        <taxon>Basidiomycota</taxon>
        <taxon>Agaricomycotina</taxon>
        <taxon>Agaricomycetes</taxon>
        <taxon>Agaricomycetidae</taxon>
        <taxon>Agaricales</taxon>
        <taxon>Marasmiineae</taxon>
        <taxon>Mycenaceae</taxon>
        <taxon>Mycena</taxon>
    </lineage>
</organism>
<dbReference type="EMBL" id="JARJLG010000109">
    <property type="protein sequence ID" value="KAJ7744061.1"/>
    <property type="molecule type" value="Genomic_DNA"/>
</dbReference>
<proteinExistence type="inferred from homology"/>
<keyword evidence="4" id="KW-1185">Reference proteome</keyword>
<dbReference type="PANTHER" id="PTHR12475">
    <property type="match status" value="1"/>
</dbReference>
<evidence type="ECO:0000256" key="1">
    <source>
        <dbReference type="ARBA" id="ARBA00038476"/>
    </source>
</evidence>
<evidence type="ECO:0000313" key="3">
    <source>
        <dbReference type="EMBL" id="KAJ7744061.1"/>
    </source>
</evidence>
<evidence type="ECO:0000256" key="2">
    <source>
        <dbReference type="SAM" id="MobiDB-lite"/>
    </source>
</evidence>
<dbReference type="PANTHER" id="PTHR12475:SF4">
    <property type="entry name" value="PROTEIN THEM6"/>
    <property type="match status" value="1"/>
</dbReference>
<dbReference type="CDD" id="cd00586">
    <property type="entry name" value="4HBT"/>
    <property type="match status" value="1"/>
</dbReference>
<feature type="compositionally biased region" description="Low complexity" evidence="2">
    <location>
        <begin position="230"/>
        <end position="250"/>
    </location>
</feature>
<reference evidence="3" key="1">
    <citation type="submission" date="2023-03" db="EMBL/GenBank/DDBJ databases">
        <title>Massive genome expansion in bonnet fungi (Mycena s.s.) driven by repeated elements and novel gene families across ecological guilds.</title>
        <authorList>
            <consortium name="Lawrence Berkeley National Laboratory"/>
            <person name="Harder C.B."/>
            <person name="Miyauchi S."/>
            <person name="Viragh M."/>
            <person name="Kuo A."/>
            <person name="Thoen E."/>
            <person name="Andreopoulos B."/>
            <person name="Lu D."/>
            <person name="Skrede I."/>
            <person name="Drula E."/>
            <person name="Henrissat B."/>
            <person name="Morin E."/>
            <person name="Kohler A."/>
            <person name="Barry K."/>
            <person name="LaButti K."/>
            <person name="Morin E."/>
            <person name="Salamov A."/>
            <person name="Lipzen A."/>
            <person name="Mereny Z."/>
            <person name="Hegedus B."/>
            <person name="Baldrian P."/>
            <person name="Stursova M."/>
            <person name="Weitz H."/>
            <person name="Taylor A."/>
            <person name="Grigoriev I.V."/>
            <person name="Nagy L.G."/>
            <person name="Martin F."/>
            <person name="Kauserud H."/>
        </authorList>
    </citation>
    <scope>NUCLEOTIDE SEQUENCE</scope>
    <source>
        <strain evidence="3">CBHHK188m</strain>
    </source>
</reference>
<accession>A0AAD7IIP0</accession>
<dbReference type="InterPro" id="IPR051490">
    <property type="entry name" value="THEM6_lcsJ_thioesterase"/>
</dbReference>
<dbReference type="AlphaFoldDB" id="A0AAD7IIP0"/>
<feature type="region of interest" description="Disordered" evidence="2">
    <location>
        <begin position="383"/>
        <end position="407"/>
    </location>
</feature>
<dbReference type="SUPFAM" id="SSF54637">
    <property type="entry name" value="Thioesterase/thiol ester dehydrase-isomerase"/>
    <property type="match status" value="1"/>
</dbReference>
<name>A0AAD7IIP0_9AGAR</name>
<evidence type="ECO:0008006" key="5">
    <source>
        <dbReference type="Google" id="ProtNLM"/>
    </source>
</evidence>